<dbReference type="EMBL" id="JAWLLD010000021">
    <property type="protein sequence ID" value="MDV7014265.1"/>
    <property type="molecule type" value="Genomic_DNA"/>
</dbReference>
<dbReference type="Proteomes" id="UP001187143">
    <property type="component" value="Unassembled WGS sequence"/>
</dbReference>
<accession>A0AAE4U4K0</accession>
<gene>
    <name evidence="1" type="ORF">R4F53_18410</name>
</gene>
<proteinExistence type="predicted"/>
<evidence type="ECO:0000313" key="2">
    <source>
        <dbReference type="Proteomes" id="UP001187143"/>
    </source>
</evidence>
<name>A0AAE4U4K0_MYCIT</name>
<organism evidence="1 2">
    <name type="scientific">Mycobacterium intracellulare</name>
    <dbReference type="NCBI Taxonomy" id="1767"/>
    <lineage>
        <taxon>Bacteria</taxon>
        <taxon>Bacillati</taxon>
        <taxon>Actinomycetota</taxon>
        <taxon>Actinomycetes</taxon>
        <taxon>Mycobacteriales</taxon>
        <taxon>Mycobacteriaceae</taxon>
        <taxon>Mycobacterium</taxon>
        <taxon>Mycobacterium avium complex (MAC)</taxon>
    </lineage>
</organism>
<comment type="caution">
    <text evidence="1">The sequence shown here is derived from an EMBL/GenBank/DDBJ whole genome shotgun (WGS) entry which is preliminary data.</text>
</comment>
<reference evidence="1" key="1">
    <citation type="submission" date="2023-10" db="EMBL/GenBank/DDBJ databases">
        <title>Characterization and genome sequence of Mycobacterium intracellulare ABSURDO, a novel pathogenic isolate with three colony morphotypes that vary in growth and acid-fastness.</title>
        <authorList>
            <person name="Jude B.A."/>
            <person name="Robinson R.T."/>
        </authorList>
    </citation>
    <scope>NUCLEOTIDE SEQUENCE</scope>
    <source>
        <strain evidence="1">ABSURDO Component B</strain>
    </source>
</reference>
<evidence type="ECO:0000313" key="1">
    <source>
        <dbReference type="EMBL" id="MDV7014265.1"/>
    </source>
</evidence>
<protein>
    <submittedName>
        <fullName evidence="1">Uncharacterized protein</fullName>
    </submittedName>
</protein>
<dbReference type="RefSeq" id="WP_317728681.1">
    <property type="nucleotide sequence ID" value="NZ_JAWLLC010000033.1"/>
</dbReference>
<sequence>MIGPLRILRRWRPAANLADELPIVSIPAVMDDDDTDSWGDVLYFRGLLDHIEQRCTLETLLRPIPSDMSIALDAALELIRDDAYFAMAVPA</sequence>
<dbReference type="AlphaFoldDB" id="A0AAE4U4K0"/>